<dbReference type="RefSeq" id="YP_009097929.1">
    <property type="nucleotide sequence ID" value="NC_025415.1"/>
</dbReference>
<dbReference type="SUPFAM" id="SSF51445">
    <property type="entry name" value="(Trans)glycosidases"/>
    <property type="match status" value="1"/>
</dbReference>
<accession>A0A075KJD2</accession>
<dbReference type="EMBL" id="KJ564036">
    <property type="protein sequence ID" value="AIF54374.1"/>
    <property type="molecule type" value="Genomic_DNA"/>
</dbReference>
<dbReference type="PANTHER" id="PTHR34135">
    <property type="entry name" value="LYSOZYME"/>
    <property type="match status" value="1"/>
</dbReference>
<dbReference type="PANTHER" id="PTHR34135:SF2">
    <property type="entry name" value="LYSOZYME"/>
    <property type="match status" value="1"/>
</dbReference>
<comment type="similarity">
    <text evidence="2">Belongs to the N-acetylmuramoyl-L-alanine amidase 2 family.</text>
</comment>
<evidence type="ECO:0000313" key="9">
    <source>
        <dbReference type="Proteomes" id="UP000028565"/>
    </source>
</evidence>
<dbReference type="GO" id="GO:0016052">
    <property type="term" value="P:carbohydrate catabolic process"/>
    <property type="evidence" value="ECO:0007669"/>
    <property type="project" value="TreeGrafter"/>
</dbReference>
<evidence type="ECO:0000256" key="6">
    <source>
        <dbReference type="ARBA" id="ARBA00023295"/>
    </source>
</evidence>
<evidence type="ECO:0000259" key="7">
    <source>
        <dbReference type="SMART" id="SM00287"/>
    </source>
</evidence>
<keyword evidence="5" id="KW-0378">Hydrolase</keyword>
<comment type="similarity">
    <text evidence="3">Belongs to the glycosyl hydrolase 25 family.</text>
</comment>
<dbReference type="Pfam" id="PF08460">
    <property type="entry name" value="SH3_5"/>
    <property type="match status" value="1"/>
</dbReference>
<dbReference type="Gene3D" id="3.20.20.80">
    <property type="entry name" value="Glycosidases"/>
    <property type="match status" value="1"/>
</dbReference>
<dbReference type="Gene3D" id="2.30.30.40">
    <property type="entry name" value="SH3 Domains"/>
    <property type="match status" value="1"/>
</dbReference>
<proteinExistence type="inferred from homology"/>
<evidence type="ECO:0000313" key="8">
    <source>
        <dbReference type="EMBL" id="AIF54374.1"/>
    </source>
</evidence>
<evidence type="ECO:0000256" key="2">
    <source>
        <dbReference type="ARBA" id="ARBA00007553"/>
    </source>
</evidence>
<dbReference type="GO" id="GO:0016998">
    <property type="term" value="P:cell wall macromolecule catabolic process"/>
    <property type="evidence" value="ECO:0007669"/>
    <property type="project" value="InterPro"/>
</dbReference>
<comment type="catalytic activity">
    <reaction evidence="1">
        <text>Hydrolysis of (1-&gt;4)-beta-linkages between N-acetylmuramic acid and N-acetyl-D-glucosamine residues in a peptidoglycan and between N-acetyl-D-glucosamine residues in chitodextrins.</text>
        <dbReference type="EC" id="3.2.1.17"/>
    </reaction>
</comment>
<feature type="domain" description="SH3b" evidence="7">
    <location>
        <begin position="225"/>
        <end position="292"/>
    </location>
</feature>
<dbReference type="GeneID" id="22112935"/>
<evidence type="ECO:0000256" key="3">
    <source>
        <dbReference type="ARBA" id="ARBA00010646"/>
    </source>
</evidence>
<dbReference type="InterPro" id="IPR018077">
    <property type="entry name" value="Glyco_hydro_fam25_subgr"/>
</dbReference>
<reference evidence="8 9" key="1">
    <citation type="submission" date="2014-03" db="EMBL/GenBank/DDBJ databases">
        <title>Lactobacillus delbrueckii subsp. bulgaricus Group b Phages.</title>
        <authorList>
            <person name="Casey E.D."/>
            <person name="Mahony J."/>
            <person name="O'Connell-Motherway M."/>
            <person name="Bottacini F."/>
            <person name="Cornelissen A."/>
            <person name="Neve H."/>
            <person name="Heller K."/>
            <person name="Noben J.-P."/>
            <person name="Dal Bello F."/>
            <person name="van Sinderen D."/>
        </authorList>
    </citation>
    <scope>NUCLEOTIDE SEQUENCE [LARGE SCALE GENOMIC DNA]</scope>
</reference>
<dbReference type="SMART" id="SM00641">
    <property type="entry name" value="Glyco_25"/>
    <property type="match status" value="1"/>
</dbReference>
<evidence type="ECO:0000256" key="5">
    <source>
        <dbReference type="ARBA" id="ARBA00022801"/>
    </source>
</evidence>
<evidence type="ECO:0000256" key="4">
    <source>
        <dbReference type="ARBA" id="ARBA00012732"/>
    </source>
</evidence>
<name>A0A075KJD2_9CAUD</name>
<keyword evidence="9" id="KW-1185">Reference proteome</keyword>
<dbReference type="PROSITE" id="PS51904">
    <property type="entry name" value="GLYCOSYL_HYDROL_F25_2"/>
    <property type="match status" value="1"/>
</dbReference>
<dbReference type="Proteomes" id="UP000028565">
    <property type="component" value="Segment"/>
</dbReference>
<dbReference type="GO" id="GO:0003796">
    <property type="term" value="F:lysozyme activity"/>
    <property type="evidence" value="ECO:0007669"/>
    <property type="project" value="UniProtKB-EC"/>
</dbReference>
<protein>
    <recommendedName>
        <fullName evidence="4">lysozyme</fullName>
        <ecNumber evidence="4">3.2.1.17</ecNumber>
    </recommendedName>
</protein>
<dbReference type="InterPro" id="IPR017853">
    <property type="entry name" value="GH"/>
</dbReference>
<sequence>MANYDLVADVSSYQPDSEEFFQALKNKGVKAVIIKLTEGSNPGTAYVNPKAGSQIKNARSAGLKVHAYHYAKFNGVADAQAEADWFVKNAKKLGIGEDSVMVLDYEDHATARVNGTADINAFIQRVKNAGYPKTDIYSMRSWFEDGHIDRKKIIPKNIWLAEYGTGKPGLDDVGTWQFTSEYPVGGVKIDMSYDFKGLYTKGSQSSKKPTATNTKKKDHAGVWRSEKGTFTLELAIYLKTAPSKNAVSISLLKAGSKINYDAYAIQGGYVWIRQPRSNGYGYMATGYAKNGKRLDYWGKFS</sequence>
<keyword evidence="6" id="KW-0326">Glycosidase</keyword>
<dbReference type="Pfam" id="PF01183">
    <property type="entry name" value="Glyco_hydro_25"/>
    <property type="match status" value="1"/>
</dbReference>
<gene>
    <name evidence="8" type="ORF">LDB25A_050</name>
</gene>
<dbReference type="KEGG" id="vg:22112935"/>
<dbReference type="EC" id="3.2.1.17" evidence="4"/>
<dbReference type="SMART" id="SM00287">
    <property type="entry name" value="SH3b"/>
    <property type="match status" value="1"/>
</dbReference>
<dbReference type="InterPro" id="IPR003646">
    <property type="entry name" value="SH3-like_bac-type"/>
</dbReference>
<dbReference type="GO" id="GO:0009253">
    <property type="term" value="P:peptidoglycan catabolic process"/>
    <property type="evidence" value="ECO:0007669"/>
    <property type="project" value="InterPro"/>
</dbReference>
<dbReference type="OrthoDB" id="8856at10239"/>
<organism evidence="8 9">
    <name type="scientific">Lactobacillus phage Ld25A</name>
    <dbReference type="NCBI Taxonomy" id="1500734"/>
    <lineage>
        <taxon>Viruses</taxon>
        <taxon>Duplodnaviria</taxon>
        <taxon>Heunggongvirae</taxon>
        <taxon>Uroviricota</taxon>
        <taxon>Caudoviricetes</taxon>
        <taxon>Cequinquevirus</taxon>
        <taxon>Cequinquevirus Ld25A</taxon>
    </lineage>
</organism>
<evidence type="ECO:0000256" key="1">
    <source>
        <dbReference type="ARBA" id="ARBA00000632"/>
    </source>
</evidence>
<dbReference type="InterPro" id="IPR002053">
    <property type="entry name" value="Glyco_hydro_25"/>
</dbReference>